<dbReference type="Proteomes" id="UP000520814">
    <property type="component" value="Unassembled WGS sequence"/>
</dbReference>
<comment type="caution">
    <text evidence="1">The sequence shown here is derived from an EMBL/GenBank/DDBJ whole genome shotgun (WGS) entry which is preliminary data.</text>
</comment>
<evidence type="ECO:0000313" key="1">
    <source>
        <dbReference type="EMBL" id="MBB6052152.1"/>
    </source>
</evidence>
<reference evidence="1 2" key="1">
    <citation type="submission" date="2020-08" db="EMBL/GenBank/DDBJ databases">
        <title>Genomic Encyclopedia of Type Strains, Phase IV (KMG-IV): sequencing the most valuable type-strain genomes for metagenomic binning, comparative biology and taxonomic classification.</title>
        <authorList>
            <person name="Goeker M."/>
        </authorList>
    </citation>
    <scope>NUCLEOTIDE SEQUENCE [LARGE SCALE GENOMIC DNA]</scope>
    <source>
        <strain evidence="1 2">DSM 23562</strain>
    </source>
</reference>
<evidence type="ECO:0000313" key="2">
    <source>
        <dbReference type="Proteomes" id="UP000520814"/>
    </source>
</evidence>
<protein>
    <submittedName>
        <fullName evidence="1">Uncharacterized protein</fullName>
    </submittedName>
</protein>
<gene>
    <name evidence="1" type="ORF">HNQ39_003973</name>
</gene>
<dbReference type="EMBL" id="JACHGW010000004">
    <property type="protein sequence ID" value="MBB6052152.1"/>
    <property type="molecule type" value="Genomic_DNA"/>
</dbReference>
<name>A0A7W9SSP9_ARMRO</name>
<organism evidence="1 2">
    <name type="scientific">Armatimonas rosea</name>
    <dbReference type="NCBI Taxonomy" id="685828"/>
    <lineage>
        <taxon>Bacteria</taxon>
        <taxon>Bacillati</taxon>
        <taxon>Armatimonadota</taxon>
        <taxon>Armatimonadia</taxon>
        <taxon>Armatimonadales</taxon>
        <taxon>Armatimonadaceae</taxon>
        <taxon>Armatimonas</taxon>
    </lineage>
</organism>
<keyword evidence="2" id="KW-1185">Reference proteome</keyword>
<dbReference type="RefSeq" id="WP_184200653.1">
    <property type="nucleotide sequence ID" value="NZ_JACHGW010000004.1"/>
</dbReference>
<dbReference type="AlphaFoldDB" id="A0A7W9SSP9"/>
<accession>A0A7W9SSP9</accession>
<proteinExistence type="predicted"/>
<sequence>MNYPLTVSFKLLALLSQLTVTDASGNTVCYLKRKFSWKEKITIFTDSGQTEPLYHIESNKAIALSPVYTFVEAATNKELGTVTCNGWKSIWNIDYQIRPVGMENATLAIDEENPWIKVIDHVVGEIPIIGLATAFLFHPAYLVKRGDTKVLRLVKKPSLFESKFELEKHADLSPDEEKLALLGLMVMVLAARSRG</sequence>